<dbReference type="EMBL" id="DP000010">
    <property type="protein sequence ID" value="ABA95141.1"/>
    <property type="molecule type" value="Genomic_DNA"/>
</dbReference>
<proteinExistence type="predicted"/>
<name>Q2QZZ8_ORYSJ</name>
<dbReference type="AlphaFoldDB" id="Q2QZZ8"/>
<evidence type="ECO:0000313" key="1">
    <source>
        <dbReference type="EMBL" id="ABA95141.1"/>
    </source>
</evidence>
<organism evidence="1">
    <name type="scientific">Oryza sativa subsp. japonica</name>
    <name type="common">Rice</name>
    <dbReference type="NCBI Taxonomy" id="39947"/>
    <lineage>
        <taxon>Eukaryota</taxon>
        <taxon>Viridiplantae</taxon>
        <taxon>Streptophyta</taxon>
        <taxon>Embryophyta</taxon>
        <taxon>Tracheophyta</taxon>
        <taxon>Spermatophyta</taxon>
        <taxon>Magnoliopsida</taxon>
        <taxon>Liliopsida</taxon>
        <taxon>Poales</taxon>
        <taxon>Poaceae</taxon>
        <taxon>BOP clade</taxon>
        <taxon>Oryzoideae</taxon>
        <taxon>Oryzeae</taxon>
        <taxon>Oryzinae</taxon>
        <taxon>Oryza</taxon>
        <taxon>Oryza sativa</taxon>
    </lineage>
</organism>
<sequence length="60" mass="6866">MANEAYACNVLLFFREQGCSLIGIFCTSAHPPHCQIKFDFRSYEEHTEIQDGGNMKDYST</sequence>
<gene>
    <name evidence="1" type="ordered locus">LOC_Os11g44280</name>
</gene>
<reference evidence="1" key="1">
    <citation type="journal article" date="2005" name="BMC Biol.">
        <title>The sequence of rice chromosomes 11 and 12, rich in disease resistance genes and recent gene duplications.</title>
        <authorList>
            <consortium name="The rice chromosomes 11 and 12 sequencing consortia"/>
        </authorList>
    </citation>
    <scope>NUCLEOTIDE SEQUENCE [LARGE SCALE GENOMIC DNA]</scope>
</reference>
<reference evidence="1" key="2">
    <citation type="submission" date="2005-04" db="EMBL/GenBank/DDBJ databases">
        <authorList>
            <person name="Buell C.R."/>
            <person name="Wing R.A."/>
            <person name="McCombie W.A."/>
            <person name="Ouyang S."/>
        </authorList>
    </citation>
    <scope>NUCLEOTIDE SEQUENCE</scope>
</reference>
<protein>
    <submittedName>
        <fullName evidence="1">Uncharacterized protein</fullName>
    </submittedName>
</protein>
<reference evidence="1" key="3">
    <citation type="submission" date="2006-01" db="EMBL/GenBank/DDBJ databases">
        <authorList>
            <person name="Buell R."/>
        </authorList>
    </citation>
    <scope>NUCLEOTIDE SEQUENCE</scope>
</reference>
<accession>Q2QZZ8</accession>